<dbReference type="AlphaFoldDB" id="A0A2T5TXY6"/>
<dbReference type="OrthoDB" id="9783791at2"/>
<proteinExistence type="predicted"/>
<dbReference type="Pfam" id="PF05045">
    <property type="entry name" value="RgpF"/>
    <property type="match status" value="1"/>
</dbReference>
<gene>
    <name evidence="1" type="ORF">C8J25_11222</name>
</gene>
<organism evidence="1 2">
    <name type="scientific">Sphingomonas faeni</name>
    <dbReference type="NCBI Taxonomy" id="185950"/>
    <lineage>
        <taxon>Bacteria</taxon>
        <taxon>Pseudomonadati</taxon>
        <taxon>Pseudomonadota</taxon>
        <taxon>Alphaproteobacteria</taxon>
        <taxon>Sphingomonadales</taxon>
        <taxon>Sphingomonadaceae</taxon>
        <taxon>Sphingomonas</taxon>
    </lineage>
</organism>
<protein>
    <submittedName>
        <fullName evidence="1">Rhamnan synthesis protein F</fullName>
    </submittedName>
</protein>
<reference evidence="1 2" key="1">
    <citation type="submission" date="2018-04" db="EMBL/GenBank/DDBJ databases">
        <title>Genomic Encyclopedia of Type Strains, Phase III (KMG-III): the genomes of soil and plant-associated and newly described type strains.</title>
        <authorList>
            <person name="Whitman W."/>
        </authorList>
    </citation>
    <scope>NUCLEOTIDE SEQUENCE [LARGE SCALE GENOMIC DNA]</scope>
    <source>
        <strain evidence="1 2">MA-olki</strain>
    </source>
</reference>
<evidence type="ECO:0000313" key="2">
    <source>
        <dbReference type="Proteomes" id="UP000244013"/>
    </source>
</evidence>
<dbReference type="EMBL" id="QAYE01000012">
    <property type="protein sequence ID" value="PTW44079.1"/>
    <property type="molecule type" value="Genomic_DNA"/>
</dbReference>
<accession>A0A2T5TXY6</accession>
<comment type="caution">
    <text evidence="1">The sequence shown here is derived from an EMBL/GenBank/DDBJ whole genome shotgun (WGS) entry which is preliminary data.</text>
</comment>
<name>A0A2T5TXY6_9SPHN</name>
<dbReference type="Proteomes" id="UP000244013">
    <property type="component" value="Unassembled WGS sequence"/>
</dbReference>
<dbReference type="InterPro" id="IPR007739">
    <property type="entry name" value="RgpF"/>
</dbReference>
<evidence type="ECO:0000313" key="1">
    <source>
        <dbReference type="EMBL" id="PTW44079.1"/>
    </source>
</evidence>
<sequence length="302" mass="34046">MRLPGYIRLRNVTRLLTDEVKARRRDTDPLRTWRKWLRRPGSLDGRDVCVLMSWGRDPSVSEHALILARGWAAAGFAVVLVVARDDPRTFDTEQDLSFCEAVLLRANSGYDFGAWAAAIRDLPELTNAGLLAIANDSVLGPLNGFTTMIDEVRRHPAALVGAVRSLEQGSHLQSFILFFKPAALRHPAFTRFWRKVRDGDRDWAIRRYELSLERWFIRSGVTTAALFPRVDQTPPFTNPTLVNWRALLADGFPFIKLQLLRDVPDGIDINGWEAALTMAGYDPAIAQRYLTTNPPRIAITAP</sequence>